<dbReference type="Proteomes" id="UP001207654">
    <property type="component" value="Unassembled WGS sequence"/>
</dbReference>
<evidence type="ECO:0000259" key="16">
    <source>
        <dbReference type="Pfam" id="PF14849"/>
    </source>
</evidence>
<dbReference type="HAMAP" id="MF_01810">
    <property type="entry name" value="YidC_type1"/>
    <property type="match status" value="1"/>
</dbReference>
<dbReference type="InterPro" id="IPR028055">
    <property type="entry name" value="YidC/Oxa/ALB_C"/>
</dbReference>
<dbReference type="EMBL" id="JAPNKA010000001">
    <property type="protein sequence ID" value="MCY1083533.1"/>
    <property type="molecule type" value="Genomic_DNA"/>
</dbReference>
<keyword evidence="10 13" id="KW-0143">Chaperone</keyword>
<evidence type="ECO:0000256" key="7">
    <source>
        <dbReference type="ARBA" id="ARBA00022927"/>
    </source>
</evidence>
<evidence type="ECO:0000256" key="3">
    <source>
        <dbReference type="ARBA" id="ARBA00015325"/>
    </source>
</evidence>
<keyword evidence="9 13" id="KW-0472">Membrane</keyword>
<evidence type="ECO:0000256" key="6">
    <source>
        <dbReference type="ARBA" id="ARBA00022692"/>
    </source>
</evidence>
<feature type="transmembrane region" description="Helical" evidence="13">
    <location>
        <begin position="549"/>
        <end position="574"/>
    </location>
</feature>
<accession>A0ABT4APC6</accession>
<dbReference type="Pfam" id="PF02096">
    <property type="entry name" value="60KD_IMP"/>
    <property type="match status" value="1"/>
</dbReference>
<evidence type="ECO:0000313" key="18">
    <source>
        <dbReference type="Proteomes" id="UP001207654"/>
    </source>
</evidence>
<gene>
    <name evidence="13 17" type="primary">yidC</name>
    <name evidence="17" type="ORF">OV287_54755</name>
</gene>
<comment type="function">
    <text evidence="13">Required for the insertion and/or proper folding and/or complex formation of integral membrane proteins into the membrane. Involved in integration of membrane proteins that insert both dependently and independently of the Sec translocase complex, as well as at least some lipoproteins. Aids folding of multispanning membrane proteins.</text>
</comment>
<comment type="caution">
    <text evidence="17">The sequence shown here is derived from an EMBL/GenBank/DDBJ whole genome shotgun (WGS) entry which is preliminary data.</text>
</comment>
<dbReference type="RefSeq" id="WP_267542058.1">
    <property type="nucleotide sequence ID" value="NZ_JAPNKA010000001.1"/>
</dbReference>
<organism evidence="17 18">
    <name type="scientific">Archangium lansingense</name>
    <dbReference type="NCBI Taxonomy" id="2995310"/>
    <lineage>
        <taxon>Bacteria</taxon>
        <taxon>Pseudomonadati</taxon>
        <taxon>Myxococcota</taxon>
        <taxon>Myxococcia</taxon>
        <taxon>Myxococcales</taxon>
        <taxon>Cystobacterineae</taxon>
        <taxon>Archangiaceae</taxon>
        <taxon>Archangium</taxon>
    </lineage>
</organism>
<dbReference type="Gene3D" id="2.70.98.90">
    <property type="match status" value="1"/>
</dbReference>
<keyword evidence="5 13" id="KW-1003">Cell membrane</keyword>
<sequence length="615" mass="66570">MNDLDPLSPNSADSQRRLMMALALAMALTFAYTYFFALQGPPPGAGVADAGQVATADAGTPAPGAGMETAGTPPPAGSGTDVSGTPSEATPPLPVRTLEFERQVAHYAFSTQGAGLTSAELKGEKMREQQQVSIADGYKLLFGGNVKPPPQMNLAQPVPGQPLPLSVSIAGPSPLSADARYAVAETGNTENGATFTARQGPWEVTKSLQWPKEGFELIYTLQVKNTSAQAATGELQLHYNRAIDPNNEHAPSFFGGVGNLSYASCRVGEEKHKLAPEQGLPDAEDTRGLVHYFGIDQQYFLSALYPLDGPMQGRCEFVATDKARAVTASFPLTAAPGETVTLRFGGYFGPKEDDLLASVPSQVLRDATGLGATTYNPQLTETIDYGMWAVIAKLLVSIMKFFHGLAGNWGVAIILLTVLVKLILLPLTHRSMVSMEAMKRLQPRIEELRKKYADDRERQNMEMMKVYQEAKVNPLGGCLPMLIQMPVWIALFTALRNSYDIYQEPFFGPVWRDLTFKDPTYILPLALGVSMIITQKLQPQMGDPTQAKIMTWFVPIIFTLTLLNYPAGLALYIFTNNILSIAQQYGLRKWLERKGGGDGGLPAGTATATAGGKRK</sequence>
<comment type="subunit">
    <text evidence="13">Interacts with the Sec translocase complex via SecD. Specifically interacts with transmembrane segments of nascent integral membrane proteins during membrane integration.</text>
</comment>
<dbReference type="InterPro" id="IPR001708">
    <property type="entry name" value="YidC/ALB3/OXA1/COX18"/>
</dbReference>
<dbReference type="InterPro" id="IPR019998">
    <property type="entry name" value="Membr_insert_YidC"/>
</dbReference>
<evidence type="ECO:0000259" key="15">
    <source>
        <dbReference type="Pfam" id="PF02096"/>
    </source>
</evidence>
<keyword evidence="18" id="KW-1185">Reference proteome</keyword>
<evidence type="ECO:0000256" key="13">
    <source>
        <dbReference type="HAMAP-Rule" id="MF_01810"/>
    </source>
</evidence>
<dbReference type="InterPro" id="IPR038221">
    <property type="entry name" value="YidC_periplasmic_sf"/>
</dbReference>
<feature type="transmembrane region" description="Helical" evidence="13">
    <location>
        <begin position="472"/>
        <end position="495"/>
    </location>
</feature>
<dbReference type="PRINTS" id="PR00701">
    <property type="entry name" value="60KDINNERMP"/>
</dbReference>
<evidence type="ECO:0000256" key="9">
    <source>
        <dbReference type="ARBA" id="ARBA00023136"/>
    </source>
</evidence>
<evidence type="ECO:0000256" key="12">
    <source>
        <dbReference type="ARBA" id="ARBA00033342"/>
    </source>
</evidence>
<dbReference type="InterPro" id="IPR028053">
    <property type="entry name" value="Membr_insert_YidC_N"/>
</dbReference>
<evidence type="ECO:0000256" key="8">
    <source>
        <dbReference type="ARBA" id="ARBA00022989"/>
    </source>
</evidence>
<dbReference type="PRINTS" id="PR01900">
    <property type="entry name" value="YIDCPROTEIN"/>
</dbReference>
<feature type="transmembrane region" description="Helical" evidence="13">
    <location>
        <begin position="20"/>
        <end position="38"/>
    </location>
</feature>
<evidence type="ECO:0000256" key="1">
    <source>
        <dbReference type="ARBA" id="ARBA00004429"/>
    </source>
</evidence>
<feature type="domain" description="Membrane insertase YidC/Oxa/ALB C-terminal" evidence="15">
    <location>
        <begin position="409"/>
        <end position="587"/>
    </location>
</feature>
<reference evidence="17 18" key="1">
    <citation type="submission" date="2022-11" db="EMBL/GenBank/DDBJ databases">
        <title>Minimal conservation of predation-associated metabolite biosynthetic gene clusters underscores biosynthetic potential of Myxococcota including descriptions for ten novel species: Archangium lansinium sp. nov., Myxococcus landrumus sp. nov., Nannocystis bai.</title>
        <authorList>
            <person name="Ahearne A."/>
            <person name="Stevens C."/>
            <person name="Phillips K."/>
        </authorList>
    </citation>
    <scope>NUCLEOTIDE SEQUENCE [LARGE SCALE GENOMIC DNA]</scope>
    <source>
        <strain evidence="17 18">MIWBW</strain>
    </source>
</reference>
<evidence type="ECO:0000256" key="2">
    <source>
        <dbReference type="ARBA" id="ARBA00010527"/>
    </source>
</evidence>
<feature type="region of interest" description="Disordered" evidence="14">
    <location>
        <begin position="58"/>
        <end position="90"/>
    </location>
</feature>
<evidence type="ECO:0000256" key="14">
    <source>
        <dbReference type="SAM" id="MobiDB-lite"/>
    </source>
</evidence>
<comment type="similarity">
    <text evidence="2 13">Belongs to the OXA1/ALB3/YidC family. Type 1 subfamily.</text>
</comment>
<evidence type="ECO:0000256" key="10">
    <source>
        <dbReference type="ARBA" id="ARBA00023186"/>
    </source>
</evidence>
<evidence type="ECO:0000256" key="5">
    <source>
        <dbReference type="ARBA" id="ARBA00022475"/>
    </source>
</evidence>
<feature type="transmembrane region" description="Helical" evidence="13">
    <location>
        <begin position="409"/>
        <end position="428"/>
    </location>
</feature>
<dbReference type="CDD" id="cd19961">
    <property type="entry name" value="EcYidC-like_peri"/>
    <property type="match status" value="1"/>
</dbReference>
<dbReference type="InterPro" id="IPR047196">
    <property type="entry name" value="YidC_ALB_C"/>
</dbReference>
<dbReference type="NCBIfam" id="TIGR03593">
    <property type="entry name" value="yidC_nterm"/>
    <property type="match status" value="1"/>
</dbReference>
<evidence type="ECO:0000313" key="17">
    <source>
        <dbReference type="EMBL" id="MCY1083533.1"/>
    </source>
</evidence>
<comment type="subcellular location">
    <subcellularLocation>
        <location evidence="1">Cell inner membrane</location>
        <topology evidence="1">Multi-pass membrane protein</topology>
    </subcellularLocation>
    <subcellularLocation>
        <location evidence="13">Cell membrane</location>
        <topology evidence="13">Multi-pass membrane protein</topology>
    </subcellularLocation>
</comment>
<protein>
    <recommendedName>
        <fullName evidence="3 13">Membrane protein insertase YidC</fullName>
    </recommendedName>
    <alternativeName>
        <fullName evidence="12 13">Foldase YidC</fullName>
    </alternativeName>
    <alternativeName>
        <fullName evidence="11 13">Membrane integrase YidC</fullName>
    </alternativeName>
    <alternativeName>
        <fullName evidence="13">Membrane protein YidC</fullName>
    </alternativeName>
</protein>
<dbReference type="PANTHER" id="PTHR12428:SF65">
    <property type="entry name" value="CYTOCHROME C OXIDASE ASSEMBLY PROTEIN COX18, MITOCHONDRIAL"/>
    <property type="match status" value="1"/>
</dbReference>
<dbReference type="Pfam" id="PF14849">
    <property type="entry name" value="YidC_periplas"/>
    <property type="match status" value="1"/>
</dbReference>
<dbReference type="PANTHER" id="PTHR12428">
    <property type="entry name" value="OXA1"/>
    <property type="match status" value="1"/>
</dbReference>
<evidence type="ECO:0000256" key="11">
    <source>
        <dbReference type="ARBA" id="ARBA00033245"/>
    </source>
</evidence>
<dbReference type="CDD" id="cd20070">
    <property type="entry name" value="5TM_YidC_Alb3"/>
    <property type="match status" value="1"/>
</dbReference>
<keyword evidence="7 13" id="KW-0653">Protein transport</keyword>
<feature type="domain" description="Membrane insertase YidC N-terminal" evidence="16">
    <location>
        <begin position="176"/>
        <end position="396"/>
    </location>
</feature>
<keyword evidence="4 13" id="KW-0813">Transport</keyword>
<proteinExistence type="inferred from homology"/>
<dbReference type="NCBIfam" id="TIGR03592">
    <property type="entry name" value="yidC_oxa1_cterm"/>
    <property type="match status" value="1"/>
</dbReference>
<keyword evidence="6 13" id="KW-0812">Transmembrane</keyword>
<evidence type="ECO:0000256" key="4">
    <source>
        <dbReference type="ARBA" id="ARBA00022448"/>
    </source>
</evidence>
<name>A0ABT4APC6_9BACT</name>
<keyword evidence="8 13" id="KW-1133">Transmembrane helix</keyword>